<feature type="compositionally biased region" description="Basic and acidic residues" evidence="1">
    <location>
        <begin position="23"/>
        <end position="39"/>
    </location>
</feature>
<sequence>MSKARARRLKRKIKEGRPTLAPDEYKRRRQQQEEGERRNRQILQQKRLFPAPADLEREKFEEYAPGLCCDLREHKTIRTTQNDTPYRARAIWFNDFDERHTFHKKHRQARQLYNILVHRLIKGGTLHSSSCSSSRAA</sequence>
<keyword evidence="3" id="KW-1185">Reference proteome</keyword>
<dbReference type="KEGG" id="ffu:CLAFUR5_04340"/>
<reference evidence="2" key="1">
    <citation type="submission" date="2021-12" db="EMBL/GenBank/DDBJ databases">
        <authorList>
            <person name="Zaccaron A."/>
            <person name="Stergiopoulos I."/>
        </authorList>
    </citation>
    <scope>NUCLEOTIDE SEQUENCE</scope>
    <source>
        <strain evidence="2">Race5_Kim</strain>
    </source>
</reference>
<evidence type="ECO:0000313" key="2">
    <source>
        <dbReference type="EMBL" id="UJO16421.1"/>
    </source>
</evidence>
<name>A0A9Q8LFE4_PASFU</name>
<reference evidence="2" key="2">
    <citation type="journal article" date="2022" name="Microb. Genom.">
        <title>A chromosome-scale genome assembly of the tomato pathogen Cladosporium fulvum reveals a compartmentalized genome architecture and the presence of a dispensable chromosome.</title>
        <authorList>
            <person name="Zaccaron A.Z."/>
            <person name="Chen L.H."/>
            <person name="Samaras A."/>
            <person name="Stergiopoulos I."/>
        </authorList>
    </citation>
    <scope>NUCLEOTIDE SEQUENCE</scope>
    <source>
        <strain evidence="2">Race5_Kim</strain>
    </source>
</reference>
<dbReference type="GeneID" id="71984218"/>
<evidence type="ECO:0000256" key="1">
    <source>
        <dbReference type="SAM" id="MobiDB-lite"/>
    </source>
</evidence>
<organism evidence="2 3">
    <name type="scientific">Passalora fulva</name>
    <name type="common">Tomato leaf mold</name>
    <name type="synonym">Cladosporium fulvum</name>
    <dbReference type="NCBI Taxonomy" id="5499"/>
    <lineage>
        <taxon>Eukaryota</taxon>
        <taxon>Fungi</taxon>
        <taxon>Dikarya</taxon>
        <taxon>Ascomycota</taxon>
        <taxon>Pezizomycotina</taxon>
        <taxon>Dothideomycetes</taxon>
        <taxon>Dothideomycetidae</taxon>
        <taxon>Mycosphaerellales</taxon>
        <taxon>Mycosphaerellaceae</taxon>
        <taxon>Fulvia</taxon>
    </lineage>
</organism>
<protein>
    <submittedName>
        <fullName evidence="2">Uncharacterized protein</fullName>
    </submittedName>
</protein>
<evidence type="ECO:0000313" key="3">
    <source>
        <dbReference type="Proteomes" id="UP000756132"/>
    </source>
</evidence>
<dbReference type="EMBL" id="CP090166">
    <property type="protein sequence ID" value="UJO16421.1"/>
    <property type="molecule type" value="Genomic_DNA"/>
</dbReference>
<feature type="region of interest" description="Disordered" evidence="1">
    <location>
        <begin position="1"/>
        <end position="45"/>
    </location>
</feature>
<dbReference type="AlphaFoldDB" id="A0A9Q8LFE4"/>
<dbReference type="Proteomes" id="UP000756132">
    <property type="component" value="Chromosome 4"/>
</dbReference>
<proteinExistence type="predicted"/>
<feature type="compositionally biased region" description="Basic residues" evidence="1">
    <location>
        <begin position="1"/>
        <end position="14"/>
    </location>
</feature>
<accession>A0A9Q8LFE4</accession>
<gene>
    <name evidence="2" type="ORF">CLAFUR5_04340</name>
</gene>
<dbReference type="RefSeq" id="XP_047760787.1">
    <property type="nucleotide sequence ID" value="XM_047903488.1"/>
</dbReference>